<evidence type="ECO:0000256" key="1">
    <source>
        <dbReference type="SAM" id="MobiDB-lite"/>
    </source>
</evidence>
<organism evidence="3 4">
    <name type="scientific">Pseudomonas putida</name>
    <name type="common">Arthrobacter siderocapsulatus</name>
    <dbReference type="NCBI Taxonomy" id="303"/>
    <lineage>
        <taxon>Bacteria</taxon>
        <taxon>Pseudomonadati</taxon>
        <taxon>Pseudomonadota</taxon>
        <taxon>Gammaproteobacteria</taxon>
        <taxon>Pseudomonadales</taxon>
        <taxon>Pseudomonadaceae</taxon>
        <taxon>Pseudomonas</taxon>
    </lineage>
</organism>
<dbReference type="InterPro" id="IPR025154">
    <property type="entry name" value="Put_metallopeptidase_dom"/>
</dbReference>
<comment type="caution">
    <text evidence="3">The sequence shown here is derived from an EMBL/GenBank/DDBJ whole genome shotgun (WGS) entry which is preliminary data.</text>
</comment>
<dbReference type="InterPro" id="IPR036465">
    <property type="entry name" value="vWFA_dom_sf"/>
</dbReference>
<reference evidence="3" key="1">
    <citation type="submission" date="2020-12" db="EMBL/GenBank/DDBJ databases">
        <title>Enhanced detection system for hospital associated transmission using whole genome sequencing surveillance.</title>
        <authorList>
            <person name="Harrison L.H."/>
            <person name="Van Tyne D."/>
            <person name="Marsh J.W."/>
            <person name="Griffith M.P."/>
            <person name="Snyder D.J."/>
            <person name="Cooper V.S."/>
            <person name="Mustapha M."/>
        </authorList>
    </citation>
    <scope>NUCLEOTIDE SEQUENCE</scope>
    <source>
        <strain evidence="3">PSB00042</strain>
    </source>
</reference>
<feature type="compositionally biased region" description="Basic and acidic residues" evidence="1">
    <location>
        <begin position="452"/>
        <end position="478"/>
    </location>
</feature>
<sequence>MSNAAKKYKPDMTARNEVDVDLFNDLNFLLLELRTVSPFFGILASEMFIAGPSKSIPTIAVSHRGVVVYNEEFMRGLTPGERIAVFVHEALHVSLDYWARFTGRNPVLSNWAHDFVINDIIVSGMSDIKIVRKGGKETFDLKVKLPAGGAWSQEFKDMSGEEVYNILYKRASDRTKQIKEEYQKMMSDPAAKAAAERDSKINKELRKSLQAGGKKVQEKLSEAESKTKVAREDVVRKENDDFMEALRDRESIRMVSNPDNEKPEDTAPKDGQDSNSDQKKNESQEQDEQKPQEKPQDQEKGSEQNDQPDDSQENDQESPAKEPGEGDKPGESDKPGDDQGPNSGQPGGQEPGDQPGDQSEGKSGQKPGDQPSADSNPGDSPASPSASPSAGGGQAASNPQPSSDGLEIDPAGSQDQEQSSAGAQGQPSSQGSQSAQSEPGQPEGGDLNPYDAAKERMQNRMLDSFHDYMGKEKERISNDVDGTPDGTTRDQHLDDLSNDLDKIGDDYVDEVTNLREQGVEEPEKQKQQGPGKPGDEQNPEPGQDGDSPDGLEGDDGQPGESQPGDGSQGGQPQPGAGKPGQGQAAQGGEPQPGSGQPGQGPVSEKQARKDVQDMLEDMVDGIGNSLGGQPKGMDGLDQQMASGDDAANQEGWDQAMRELADELGSGMDGDVDMDCSDIEGNPYKNETPERLDERRRQMLTRAVVEEAQSGNKLMGKLPGWMQAEINAILYPPMSFAQELEKFVGPYGRPDQRSFSVRNKRNTFMPNHMIRPGMRKNKGKIYVLKDVSGSMLNPEDLKNLQHALGLIEQLAVALNLEVCVIQADTEVTRVMNTQEALEEIRNAKFEIHGAGGSDLRPAFDYIWKEMMIENGNRGNPIIAFTDGVIAVPDEVPHGLVQQCLWVTNPGQNPPTKKWGEHIVMRDL</sequence>
<dbReference type="SUPFAM" id="SSF53300">
    <property type="entry name" value="vWA-like"/>
    <property type="match status" value="1"/>
</dbReference>
<feature type="compositionally biased region" description="Basic and acidic residues" evidence="1">
    <location>
        <begin position="259"/>
        <end position="303"/>
    </location>
</feature>
<feature type="compositionally biased region" description="Acidic residues" evidence="1">
    <location>
        <begin position="306"/>
        <end position="316"/>
    </location>
</feature>
<feature type="compositionally biased region" description="Basic and acidic residues" evidence="1">
    <location>
        <begin position="318"/>
        <end position="337"/>
    </location>
</feature>
<accession>A0A8I1ED88</accession>
<evidence type="ECO:0000313" key="4">
    <source>
        <dbReference type="Proteomes" id="UP000637061"/>
    </source>
</evidence>
<feature type="compositionally biased region" description="Basic and acidic residues" evidence="1">
    <location>
        <begin position="215"/>
        <end position="252"/>
    </location>
</feature>
<feature type="compositionally biased region" description="Basic and acidic residues" evidence="1">
    <location>
        <begin position="517"/>
        <end position="526"/>
    </location>
</feature>
<dbReference type="RefSeq" id="WP_198746742.1">
    <property type="nucleotide sequence ID" value="NZ_JAEHTE010000002.1"/>
</dbReference>
<feature type="compositionally biased region" description="Acidic residues" evidence="1">
    <location>
        <begin position="546"/>
        <end position="557"/>
    </location>
</feature>
<feature type="compositionally biased region" description="Low complexity" evidence="1">
    <location>
        <begin position="371"/>
        <end position="401"/>
    </location>
</feature>
<feature type="region of interest" description="Disordered" evidence="1">
    <location>
        <begin position="209"/>
        <end position="617"/>
    </location>
</feature>
<evidence type="ECO:0000313" key="3">
    <source>
        <dbReference type="EMBL" id="MBI6883128.1"/>
    </source>
</evidence>
<proteinExistence type="predicted"/>
<dbReference type="PANTHER" id="PTHR38730:SF1">
    <property type="entry name" value="SLL7028 PROTEIN"/>
    <property type="match status" value="1"/>
</dbReference>
<dbReference type="EMBL" id="JAEHTE010000002">
    <property type="protein sequence ID" value="MBI6883128.1"/>
    <property type="molecule type" value="Genomic_DNA"/>
</dbReference>
<protein>
    <recommendedName>
        <fullName evidence="2">Putative metallopeptidase domain-containing protein</fullName>
    </recommendedName>
</protein>
<dbReference type="Pfam" id="PF13203">
    <property type="entry name" value="DUF2201_N"/>
    <property type="match status" value="1"/>
</dbReference>
<feature type="compositionally biased region" description="Basic and acidic residues" evidence="1">
    <location>
        <begin position="487"/>
        <end position="505"/>
    </location>
</feature>
<dbReference type="AlphaFoldDB" id="A0A8I1ED88"/>
<feature type="domain" description="Putative metallopeptidase" evidence="2">
    <location>
        <begin position="33"/>
        <end position="235"/>
    </location>
</feature>
<gene>
    <name evidence="3" type="ORF">JEU22_04320</name>
</gene>
<dbReference type="PANTHER" id="PTHR38730">
    <property type="entry name" value="SLL7028 PROTEIN"/>
    <property type="match status" value="1"/>
</dbReference>
<feature type="compositionally biased region" description="Low complexity" evidence="1">
    <location>
        <begin position="558"/>
        <end position="594"/>
    </location>
</feature>
<evidence type="ECO:0000259" key="2">
    <source>
        <dbReference type="Pfam" id="PF13203"/>
    </source>
</evidence>
<feature type="compositionally biased region" description="Low complexity" evidence="1">
    <location>
        <begin position="412"/>
        <end position="441"/>
    </location>
</feature>
<name>A0A8I1ED88_PSEPU</name>
<dbReference type="Proteomes" id="UP000637061">
    <property type="component" value="Unassembled WGS sequence"/>
</dbReference>